<evidence type="ECO:0000313" key="3">
    <source>
        <dbReference type="Proteomes" id="UP000051638"/>
    </source>
</evidence>
<feature type="compositionally biased region" description="Low complexity" evidence="1">
    <location>
        <begin position="210"/>
        <end position="233"/>
    </location>
</feature>
<keyword evidence="3" id="KW-1185">Reference proteome</keyword>
<dbReference type="STRING" id="1423796.FC24_GL001157"/>
<organism evidence="2 3">
    <name type="scientific">Loigolactobacillus rennini DSM 20253</name>
    <dbReference type="NCBI Taxonomy" id="1423796"/>
    <lineage>
        <taxon>Bacteria</taxon>
        <taxon>Bacillati</taxon>
        <taxon>Bacillota</taxon>
        <taxon>Bacilli</taxon>
        <taxon>Lactobacillales</taxon>
        <taxon>Lactobacillaceae</taxon>
        <taxon>Loigolactobacillus</taxon>
    </lineage>
</organism>
<protein>
    <recommendedName>
        <fullName evidence="4">HTH merR-type domain-containing protein</fullName>
    </recommendedName>
</protein>
<evidence type="ECO:0000313" key="2">
    <source>
        <dbReference type="EMBL" id="KRM98641.1"/>
    </source>
</evidence>
<evidence type="ECO:0008006" key="4">
    <source>
        <dbReference type="Google" id="ProtNLM"/>
    </source>
</evidence>
<gene>
    <name evidence="2" type="ORF">FC24_GL001157</name>
</gene>
<reference evidence="2 3" key="1">
    <citation type="journal article" date="2015" name="Genome Announc.">
        <title>Expanding the biotechnology potential of lactobacilli through comparative genomics of 213 strains and associated genera.</title>
        <authorList>
            <person name="Sun Z."/>
            <person name="Harris H.M."/>
            <person name="McCann A."/>
            <person name="Guo C."/>
            <person name="Argimon S."/>
            <person name="Zhang W."/>
            <person name="Yang X."/>
            <person name="Jeffery I.B."/>
            <person name="Cooney J.C."/>
            <person name="Kagawa T.F."/>
            <person name="Liu W."/>
            <person name="Song Y."/>
            <person name="Salvetti E."/>
            <person name="Wrobel A."/>
            <person name="Rasinkangas P."/>
            <person name="Parkhill J."/>
            <person name="Rea M.C."/>
            <person name="O'Sullivan O."/>
            <person name="Ritari J."/>
            <person name="Douillard F.P."/>
            <person name="Paul Ross R."/>
            <person name="Yang R."/>
            <person name="Briner A.E."/>
            <person name="Felis G.E."/>
            <person name="de Vos W.M."/>
            <person name="Barrangou R."/>
            <person name="Klaenhammer T.R."/>
            <person name="Caufield P.W."/>
            <person name="Cui Y."/>
            <person name="Zhang H."/>
            <person name="O'Toole P.W."/>
        </authorList>
    </citation>
    <scope>NUCLEOTIDE SEQUENCE [LARGE SCALE GENOMIC DNA]</scope>
    <source>
        <strain evidence="2 3">DSM 20253</strain>
    </source>
</reference>
<dbReference type="RefSeq" id="WP_235807317.1">
    <property type="nucleotide sequence ID" value="NZ_AYYI01000029.1"/>
</dbReference>
<feature type="region of interest" description="Disordered" evidence="1">
    <location>
        <begin position="210"/>
        <end position="263"/>
    </location>
</feature>
<proteinExistence type="predicted"/>
<name>A0A0R2D425_9LACO</name>
<sequence>MKNVSGQEYQTPRQAADALAISPQTLRAYSALIEKTTGRPDYFQRDQNNGRLYSAQNIKDLAQVNQIKKEHNKTLKDAISQVFEQQIIKSAANKKGTAAKLPKQTAAKSVPQSSNDSLAPILYTLKQLTKQNSEMMTQLQEFKTQLNHTDDKYDQLLSAINQRNEAASSTVASATAVSQKNQAAAAAASAAAPKSQAAVSNANSQATTAKSAAATKSSHAAPSHAATKTNTTAKIKDPAQAAKSTLNVTKKSKKSIWQRLFGR</sequence>
<dbReference type="Gene3D" id="1.10.1660.10">
    <property type="match status" value="1"/>
</dbReference>
<evidence type="ECO:0000256" key="1">
    <source>
        <dbReference type="SAM" id="MobiDB-lite"/>
    </source>
</evidence>
<comment type="caution">
    <text evidence="2">The sequence shown here is derived from an EMBL/GenBank/DDBJ whole genome shotgun (WGS) entry which is preliminary data.</text>
</comment>
<dbReference type="Proteomes" id="UP000051638">
    <property type="component" value="Unassembled WGS sequence"/>
</dbReference>
<dbReference type="InterPro" id="IPR009061">
    <property type="entry name" value="DNA-bd_dom_put_sf"/>
</dbReference>
<accession>A0A0R2D425</accession>
<feature type="compositionally biased region" description="Basic residues" evidence="1">
    <location>
        <begin position="250"/>
        <end position="263"/>
    </location>
</feature>
<dbReference type="SUPFAM" id="SSF46955">
    <property type="entry name" value="Putative DNA-binding domain"/>
    <property type="match status" value="1"/>
</dbReference>
<dbReference type="AlphaFoldDB" id="A0A0R2D425"/>
<dbReference type="EMBL" id="AYYI01000029">
    <property type="protein sequence ID" value="KRM98641.1"/>
    <property type="molecule type" value="Genomic_DNA"/>
</dbReference>
<dbReference type="PATRIC" id="fig|1423796.3.peg.1182"/>